<dbReference type="GO" id="GO:0050265">
    <property type="term" value="F:RNA uridylyltransferase activity"/>
    <property type="evidence" value="ECO:0007669"/>
    <property type="project" value="TreeGrafter"/>
</dbReference>
<dbReference type="GeneID" id="108015978"/>
<gene>
    <name evidence="3" type="primary">LOC108015978</name>
</gene>
<feature type="domain" description="Poly(A) RNA polymerase mitochondrial-like central palm" evidence="1">
    <location>
        <begin position="29"/>
        <end position="147"/>
    </location>
</feature>
<evidence type="ECO:0000313" key="2">
    <source>
        <dbReference type="Proteomes" id="UP001652628"/>
    </source>
</evidence>
<dbReference type="Proteomes" id="UP001652628">
    <property type="component" value="Chromosome 3"/>
</dbReference>
<dbReference type="PANTHER" id="PTHR12271">
    <property type="entry name" value="POLY A POLYMERASE CID PAP -RELATED"/>
    <property type="match status" value="1"/>
</dbReference>
<keyword evidence="2" id="KW-1185">Reference proteome</keyword>
<dbReference type="AlphaFoldDB" id="A0AB40DDW6"/>
<proteinExistence type="predicted"/>
<dbReference type="PANTHER" id="PTHR12271:SF66">
    <property type="entry name" value="TERMINAL URIDYLYLTRANSFERASE TAILOR"/>
    <property type="match status" value="1"/>
</dbReference>
<dbReference type="RefSeq" id="XP_065722299.2">
    <property type="nucleotide sequence ID" value="XM_065866227.2"/>
</dbReference>
<organism evidence="2 3">
    <name type="scientific">Drosophila suzukii</name>
    <name type="common">Spotted-wing drosophila fruit fly</name>
    <dbReference type="NCBI Taxonomy" id="28584"/>
    <lineage>
        <taxon>Eukaryota</taxon>
        <taxon>Metazoa</taxon>
        <taxon>Ecdysozoa</taxon>
        <taxon>Arthropoda</taxon>
        <taxon>Hexapoda</taxon>
        <taxon>Insecta</taxon>
        <taxon>Pterygota</taxon>
        <taxon>Neoptera</taxon>
        <taxon>Endopterygota</taxon>
        <taxon>Diptera</taxon>
        <taxon>Brachycera</taxon>
        <taxon>Muscomorpha</taxon>
        <taxon>Ephydroidea</taxon>
        <taxon>Drosophilidae</taxon>
        <taxon>Drosophila</taxon>
        <taxon>Sophophora</taxon>
    </lineage>
</organism>
<evidence type="ECO:0000259" key="1">
    <source>
        <dbReference type="Pfam" id="PF22600"/>
    </source>
</evidence>
<dbReference type="Pfam" id="PF22600">
    <property type="entry name" value="MTPAP-like_central"/>
    <property type="match status" value="1"/>
</dbReference>
<dbReference type="GO" id="GO:0031123">
    <property type="term" value="P:RNA 3'-end processing"/>
    <property type="evidence" value="ECO:0007669"/>
    <property type="project" value="TreeGrafter"/>
</dbReference>
<sequence length="286" mass="33540">MDLKTRDFWITLLNKERRANKLQNNGRFHQKITSELVATLRPEFPSESIQINLFGSRILGLAGPDSDLDIYVDIDNSSTIYSTTVTEKVLHEEKVITKALQNNRSMWAFLKKSGGKRPVIVVRHKNSNVQCDISFTNSLTYGQNKLVIYIFELQPVARLMVIYLREWAEKQQIKSVFRSHLLVLMVIFFLQVRGYLPSVFQLQSGLSPNVGPWITTFCKLNLYDFKMNKIPLNADQTRQKLAEFFSYYSTFNFSRMIICPYLGREVWRRELKYLMPQRCRQFVGRK</sequence>
<dbReference type="InterPro" id="IPR054708">
    <property type="entry name" value="MTPAP-like_central"/>
</dbReference>
<dbReference type="Gene3D" id="1.10.1410.10">
    <property type="match status" value="1"/>
</dbReference>
<reference evidence="3" key="1">
    <citation type="submission" date="2025-08" db="UniProtKB">
        <authorList>
            <consortium name="RefSeq"/>
        </authorList>
    </citation>
    <scope>IDENTIFICATION</scope>
</reference>
<name>A0AB40DDW6_DROSZ</name>
<accession>A0AB40DDW6</accession>
<dbReference type="SUPFAM" id="SSF81301">
    <property type="entry name" value="Nucleotidyltransferase"/>
    <property type="match status" value="1"/>
</dbReference>
<protein>
    <submittedName>
        <fullName evidence="3">Terminal uridylyltransferase Tailor-like isoform X1</fullName>
    </submittedName>
</protein>
<dbReference type="CDD" id="cd05402">
    <property type="entry name" value="NT_PAP_TUTase"/>
    <property type="match status" value="1"/>
</dbReference>
<dbReference type="SUPFAM" id="SSF81631">
    <property type="entry name" value="PAP/OAS1 substrate-binding domain"/>
    <property type="match status" value="1"/>
</dbReference>
<dbReference type="InterPro" id="IPR043519">
    <property type="entry name" value="NT_sf"/>
</dbReference>
<dbReference type="Gene3D" id="3.30.460.10">
    <property type="entry name" value="Beta Polymerase, domain 2"/>
    <property type="match status" value="1"/>
</dbReference>
<evidence type="ECO:0000313" key="3">
    <source>
        <dbReference type="RefSeq" id="XP_065722299.2"/>
    </source>
</evidence>